<name>A0A6G4ZEI3_CLOPF</name>
<organism evidence="1">
    <name type="scientific">Clostridium perfringens</name>
    <dbReference type="NCBI Taxonomy" id="1502"/>
    <lineage>
        <taxon>Bacteria</taxon>
        <taxon>Bacillati</taxon>
        <taxon>Bacillota</taxon>
        <taxon>Clostridia</taxon>
        <taxon>Eubacteriales</taxon>
        <taxon>Clostridiaceae</taxon>
        <taxon>Clostridium</taxon>
    </lineage>
</organism>
<gene>
    <name evidence="1" type="ORF">G6Z02_11905</name>
</gene>
<dbReference type="AlphaFoldDB" id="A0A6G4ZEI3"/>
<sequence>MFLIQRLIGVSIYAFCILIFCTAIKKIKGVNIHLNIYCIILAAMGFFYVPLSGSDLGRIQLAMHSYANLSFNELINLMSQTSSPLTSLYYYIIGNLGDDRLLPCISAFITYSFCFGIIKSLYKCKHVYKNYIAISLFFFMSRGLFMMTIANIKTMLCLSIIAFAIFKISFEKKSFIKYSVLLIIGALIHNVGMLATLLYFIFYAFMNKANTNKIVKFIQITFIALLGIYYGKNYFLLAIEKGGNYLEASRNFTGYFYIWEFILTLIVLIVNLYCIILFFRIKKKNNVITLDKSLLNFVRLIMYFTVLDIALIFIEFNSGFRLSLLISIIDIPFIIEMLNCNMFSSKIKKRLKLFILCCSFLMLFISCSRGDLCSLKFS</sequence>
<proteinExistence type="predicted"/>
<evidence type="ECO:0000313" key="1">
    <source>
        <dbReference type="EMBL" id="NGT90894.1"/>
    </source>
</evidence>
<protein>
    <submittedName>
        <fullName evidence="1">Uncharacterized protein</fullName>
    </submittedName>
</protein>
<dbReference type="InterPro" id="IPR049458">
    <property type="entry name" value="EpsG-like"/>
</dbReference>
<dbReference type="EMBL" id="JAALNF010000006">
    <property type="protein sequence ID" value="NGT90894.1"/>
    <property type="molecule type" value="Genomic_DNA"/>
</dbReference>
<accession>A0A6G4ZEI3</accession>
<dbReference type="RefSeq" id="WP_087413869.1">
    <property type="nucleotide sequence ID" value="NZ_CBCSCV010000012.1"/>
</dbReference>
<comment type="caution">
    <text evidence="1">The sequence shown here is derived from an EMBL/GenBank/DDBJ whole genome shotgun (WGS) entry which is preliminary data.</text>
</comment>
<dbReference type="Pfam" id="PF14897">
    <property type="entry name" value="EpsG"/>
    <property type="match status" value="1"/>
</dbReference>
<reference evidence="1" key="1">
    <citation type="submission" date="2020-02" db="EMBL/GenBank/DDBJ databases">
        <title>Genomic Insights into the Phylogeny and Genetic Plasticity of the Human and Animal Enteric Pathogen Clostridium perfringens.</title>
        <authorList>
            <person name="Feng Y."/>
            <person name="Hu Y."/>
        </authorList>
    </citation>
    <scope>NUCLEOTIDE SEQUENCE</scope>
    <source>
        <strain evidence="1">CP-08</strain>
    </source>
</reference>